<dbReference type="AlphaFoldDB" id="A0A645FT30"/>
<keyword evidence="1" id="KW-0472">Membrane</keyword>
<evidence type="ECO:0000256" key="1">
    <source>
        <dbReference type="SAM" id="Phobius"/>
    </source>
</evidence>
<accession>A0A645FT30</accession>
<name>A0A645FT30_9ZZZZ</name>
<comment type="caution">
    <text evidence="2">The sequence shown here is derived from an EMBL/GenBank/DDBJ whole genome shotgun (WGS) entry which is preliminary data.</text>
</comment>
<sequence length="56" mass="6467">MDNWLALTLSSFSIGYITRLWRERKPSRTAKKKSKFVDLLIALGIGFVFYLISEGK</sequence>
<feature type="transmembrane region" description="Helical" evidence="1">
    <location>
        <begin position="6"/>
        <end position="22"/>
    </location>
</feature>
<protein>
    <submittedName>
        <fullName evidence="2">Uncharacterized protein</fullName>
    </submittedName>
</protein>
<evidence type="ECO:0000313" key="2">
    <source>
        <dbReference type="EMBL" id="MPN17608.1"/>
    </source>
</evidence>
<feature type="transmembrane region" description="Helical" evidence="1">
    <location>
        <begin position="34"/>
        <end position="52"/>
    </location>
</feature>
<organism evidence="2">
    <name type="scientific">bioreactor metagenome</name>
    <dbReference type="NCBI Taxonomy" id="1076179"/>
    <lineage>
        <taxon>unclassified sequences</taxon>
        <taxon>metagenomes</taxon>
        <taxon>ecological metagenomes</taxon>
    </lineage>
</organism>
<gene>
    <name evidence="2" type="ORF">SDC9_164963</name>
</gene>
<dbReference type="EMBL" id="VSSQ01064783">
    <property type="protein sequence ID" value="MPN17608.1"/>
    <property type="molecule type" value="Genomic_DNA"/>
</dbReference>
<keyword evidence="1" id="KW-0812">Transmembrane</keyword>
<keyword evidence="1" id="KW-1133">Transmembrane helix</keyword>
<reference evidence="2" key="1">
    <citation type="submission" date="2019-08" db="EMBL/GenBank/DDBJ databases">
        <authorList>
            <person name="Kucharzyk K."/>
            <person name="Murdoch R.W."/>
            <person name="Higgins S."/>
            <person name="Loffler F."/>
        </authorList>
    </citation>
    <scope>NUCLEOTIDE SEQUENCE</scope>
</reference>
<proteinExistence type="predicted"/>